<comment type="caution">
    <text evidence="1">The sequence shown here is derived from an EMBL/GenBank/DDBJ whole genome shotgun (WGS) entry which is preliminary data.</text>
</comment>
<proteinExistence type="predicted"/>
<dbReference type="RefSeq" id="WP_126777641.1">
    <property type="nucleotide sequence ID" value="NZ_PIPM01000016.1"/>
</dbReference>
<accession>A0A432WB11</accession>
<evidence type="ECO:0000313" key="2">
    <source>
        <dbReference type="Proteomes" id="UP000288405"/>
    </source>
</evidence>
<name>A0A432WB11_9GAMM</name>
<dbReference type="EMBL" id="PIPM01000016">
    <property type="protein sequence ID" value="RUO28191.1"/>
    <property type="molecule type" value="Genomic_DNA"/>
</dbReference>
<organism evidence="1 2">
    <name type="scientific">Aliidiomarina sanyensis</name>
    <dbReference type="NCBI Taxonomy" id="1249555"/>
    <lineage>
        <taxon>Bacteria</taxon>
        <taxon>Pseudomonadati</taxon>
        <taxon>Pseudomonadota</taxon>
        <taxon>Gammaproteobacteria</taxon>
        <taxon>Alteromonadales</taxon>
        <taxon>Idiomarinaceae</taxon>
        <taxon>Aliidiomarina</taxon>
    </lineage>
</organism>
<reference evidence="1 2" key="1">
    <citation type="journal article" date="2011" name="Front. Microbiol.">
        <title>Genomic signatures of strain selection and enhancement in Bacillus atrophaeus var. globigii, a historical biowarfare simulant.</title>
        <authorList>
            <person name="Gibbons H.S."/>
            <person name="Broomall S.M."/>
            <person name="McNew L.A."/>
            <person name="Daligault H."/>
            <person name="Chapman C."/>
            <person name="Bruce D."/>
            <person name="Karavis M."/>
            <person name="Krepps M."/>
            <person name="McGregor P.A."/>
            <person name="Hong C."/>
            <person name="Park K.H."/>
            <person name="Akmal A."/>
            <person name="Feldman A."/>
            <person name="Lin J.S."/>
            <person name="Chang W.E."/>
            <person name="Higgs B.W."/>
            <person name="Demirev P."/>
            <person name="Lindquist J."/>
            <person name="Liem A."/>
            <person name="Fochler E."/>
            <person name="Read T.D."/>
            <person name="Tapia R."/>
            <person name="Johnson S."/>
            <person name="Bishop-Lilly K.A."/>
            <person name="Detter C."/>
            <person name="Han C."/>
            <person name="Sozhamannan S."/>
            <person name="Rosenzweig C.N."/>
            <person name="Skowronski E.W."/>
        </authorList>
    </citation>
    <scope>NUCLEOTIDE SEQUENCE [LARGE SCALE GENOMIC DNA]</scope>
    <source>
        <strain evidence="1 2">GYP-17</strain>
    </source>
</reference>
<dbReference type="AlphaFoldDB" id="A0A432WB11"/>
<gene>
    <name evidence="1" type="ORF">CWE11_10810</name>
</gene>
<evidence type="ECO:0000313" key="1">
    <source>
        <dbReference type="EMBL" id="RUO28191.1"/>
    </source>
</evidence>
<keyword evidence="2" id="KW-1185">Reference proteome</keyword>
<dbReference type="Proteomes" id="UP000288405">
    <property type="component" value="Unassembled WGS sequence"/>
</dbReference>
<sequence>MATPILLDEYRDLPTKQQASLMIDESVTAMECLTELLEAAGSEKVEADKVAKLMKLHVNNIQAWSIEASE</sequence>
<protein>
    <submittedName>
        <fullName evidence="1">Uncharacterized protein</fullName>
    </submittedName>
</protein>